<dbReference type="STRING" id="94130.A0A2Z6QGS8"/>
<keyword evidence="3" id="KW-1185">Reference proteome</keyword>
<protein>
    <submittedName>
        <fullName evidence="2">Uncharacterized protein</fullName>
    </submittedName>
</protein>
<dbReference type="Proteomes" id="UP000247702">
    <property type="component" value="Unassembled WGS sequence"/>
</dbReference>
<feature type="compositionally biased region" description="Basic and acidic residues" evidence="1">
    <location>
        <begin position="123"/>
        <end position="132"/>
    </location>
</feature>
<evidence type="ECO:0000313" key="2">
    <source>
        <dbReference type="EMBL" id="GBB89347.1"/>
    </source>
</evidence>
<organism evidence="2 3">
    <name type="scientific">Rhizophagus clarus</name>
    <dbReference type="NCBI Taxonomy" id="94130"/>
    <lineage>
        <taxon>Eukaryota</taxon>
        <taxon>Fungi</taxon>
        <taxon>Fungi incertae sedis</taxon>
        <taxon>Mucoromycota</taxon>
        <taxon>Glomeromycotina</taxon>
        <taxon>Glomeromycetes</taxon>
        <taxon>Glomerales</taxon>
        <taxon>Glomeraceae</taxon>
        <taxon>Rhizophagus</taxon>
    </lineage>
</organism>
<feature type="region of interest" description="Disordered" evidence="1">
    <location>
        <begin position="118"/>
        <end position="138"/>
    </location>
</feature>
<accession>A0A2Z6QGS8</accession>
<name>A0A2Z6QGS8_9GLOM</name>
<reference evidence="2 3" key="1">
    <citation type="submission" date="2017-11" db="EMBL/GenBank/DDBJ databases">
        <title>The genome of Rhizophagus clarus HR1 reveals common genetic basis of auxotrophy among arbuscular mycorrhizal fungi.</title>
        <authorList>
            <person name="Kobayashi Y."/>
        </authorList>
    </citation>
    <scope>NUCLEOTIDE SEQUENCE [LARGE SCALE GENOMIC DNA]</scope>
    <source>
        <strain evidence="2 3">HR1</strain>
    </source>
</reference>
<evidence type="ECO:0000313" key="3">
    <source>
        <dbReference type="Proteomes" id="UP000247702"/>
    </source>
</evidence>
<gene>
    <name evidence="2" type="ORF">RclHR1_01600019</name>
</gene>
<dbReference type="AlphaFoldDB" id="A0A2Z6QGS8"/>
<evidence type="ECO:0000256" key="1">
    <source>
        <dbReference type="SAM" id="MobiDB-lite"/>
    </source>
</evidence>
<dbReference type="EMBL" id="BEXD01000669">
    <property type="protein sequence ID" value="GBB89347.1"/>
    <property type="molecule type" value="Genomic_DNA"/>
</dbReference>
<comment type="caution">
    <text evidence="2">The sequence shown here is derived from an EMBL/GenBank/DDBJ whole genome shotgun (WGS) entry which is preliminary data.</text>
</comment>
<sequence length="138" mass="16076">MYDNYELITIIFTTQLYTGPKKRAVLVISKENFGKHFGPVFSSRATFFLNRTINPNFWEKDRLQNTLAGIGDGSIDNVIEKRSYINEDHCYKANPRAKRQKLDFSHSMCQELNHVHPSGYTKSEQRRNHIELNPDPSQ</sequence>
<proteinExistence type="predicted"/>